<gene>
    <name evidence="2" type="ORF">H4F99_05155</name>
</gene>
<name>A0A7W3U2Q9_9GAMM</name>
<dbReference type="EMBL" id="JACHTE010000003">
    <property type="protein sequence ID" value="MBB1087876.1"/>
    <property type="molecule type" value="Genomic_DNA"/>
</dbReference>
<dbReference type="RefSeq" id="WP_182668660.1">
    <property type="nucleotide sequence ID" value="NZ_JACHTE010000003.1"/>
</dbReference>
<accession>A0A7W3U2Q9</accession>
<reference evidence="2 3" key="1">
    <citation type="submission" date="2020-07" db="EMBL/GenBank/DDBJ databases">
        <authorList>
            <person name="Xu S."/>
            <person name="Li A."/>
        </authorList>
    </citation>
    <scope>NUCLEOTIDE SEQUENCE [LARGE SCALE GENOMIC DNA]</scope>
    <source>
        <strain evidence="2 3">SG-8</strain>
    </source>
</reference>
<evidence type="ECO:0000313" key="2">
    <source>
        <dbReference type="EMBL" id="MBB1087876.1"/>
    </source>
</evidence>
<evidence type="ECO:0000256" key="1">
    <source>
        <dbReference type="SAM" id="MobiDB-lite"/>
    </source>
</evidence>
<keyword evidence="3" id="KW-1185">Reference proteome</keyword>
<comment type="caution">
    <text evidence="2">The sequence shown here is derived from an EMBL/GenBank/DDBJ whole genome shotgun (WGS) entry which is preliminary data.</text>
</comment>
<proteinExistence type="predicted"/>
<evidence type="ECO:0000313" key="3">
    <source>
        <dbReference type="Proteomes" id="UP000552587"/>
    </source>
</evidence>
<sequence>MFRIGLLTLGFLIATAPVMAREIKLSGPNSGACPESASANESADSPPPRAARTRPAPDATRAKPTVHSDAVPGGRLQSPRWHSFLPGMVR</sequence>
<evidence type="ECO:0008006" key="4">
    <source>
        <dbReference type="Google" id="ProtNLM"/>
    </source>
</evidence>
<dbReference type="AlphaFoldDB" id="A0A7W3U2Q9"/>
<protein>
    <recommendedName>
        <fullName evidence="4">Secreted protein</fullName>
    </recommendedName>
</protein>
<feature type="region of interest" description="Disordered" evidence="1">
    <location>
        <begin position="25"/>
        <end position="90"/>
    </location>
</feature>
<dbReference type="Proteomes" id="UP000552587">
    <property type="component" value="Unassembled WGS sequence"/>
</dbReference>
<organism evidence="2 3">
    <name type="scientific">Marilutibacter penaei</name>
    <dbReference type="NCBI Taxonomy" id="2759900"/>
    <lineage>
        <taxon>Bacteria</taxon>
        <taxon>Pseudomonadati</taxon>
        <taxon>Pseudomonadota</taxon>
        <taxon>Gammaproteobacteria</taxon>
        <taxon>Lysobacterales</taxon>
        <taxon>Lysobacteraceae</taxon>
        <taxon>Marilutibacter</taxon>
    </lineage>
</organism>